<protein>
    <submittedName>
        <fullName evidence="1">Uncharacterized protein</fullName>
    </submittedName>
</protein>
<evidence type="ECO:0000313" key="2">
    <source>
        <dbReference type="Proteomes" id="UP000886674"/>
    </source>
</evidence>
<name>A0A9E4NJ99_9GAMM</name>
<evidence type="ECO:0000313" key="1">
    <source>
        <dbReference type="EMBL" id="MCG7978075.1"/>
    </source>
</evidence>
<accession>A0A9E4NJ99</accession>
<dbReference type="AlphaFoldDB" id="A0A9E4NJ99"/>
<dbReference type="EMBL" id="JAEPCR010000032">
    <property type="protein sequence ID" value="MCG7978075.1"/>
    <property type="molecule type" value="Genomic_DNA"/>
</dbReference>
<feature type="non-terminal residue" evidence="1">
    <location>
        <position position="1"/>
    </location>
</feature>
<proteinExistence type="predicted"/>
<gene>
    <name evidence="1" type="ORF">JAY77_08005</name>
</gene>
<comment type="caution">
    <text evidence="1">The sequence shown here is derived from an EMBL/GenBank/DDBJ whole genome shotgun (WGS) entry which is preliminary data.</text>
</comment>
<reference evidence="1" key="1">
    <citation type="journal article" date="2021" name="Proc. Natl. Acad. Sci. U.S.A.">
        <title>Global biogeography of chemosynthetic symbionts reveals both localized and globally distributed symbiont groups. .</title>
        <authorList>
            <person name="Osvatic J.T."/>
            <person name="Wilkins L.G.E."/>
            <person name="Leibrecht L."/>
            <person name="Leray M."/>
            <person name="Zauner S."/>
            <person name="Polzin J."/>
            <person name="Camacho Y."/>
            <person name="Gros O."/>
            <person name="van Gils J.A."/>
            <person name="Eisen J.A."/>
            <person name="Petersen J.M."/>
            <person name="Yuen B."/>
        </authorList>
    </citation>
    <scope>NUCLEOTIDE SEQUENCE</scope>
    <source>
        <strain evidence="1">MAGclacostrist055</strain>
    </source>
</reference>
<organism evidence="1 2">
    <name type="scientific">Candidatus Thiodiazotropha taylori</name>
    <dbReference type="NCBI Taxonomy" id="2792791"/>
    <lineage>
        <taxon>Bacteria</taxon>
        <taxon>Pseudomonadati</taxon>
        <taxon>Pseudomonadota</taxon>
        <taxon>Gammaproteobacteria</taxon>
        <taxon>Chromatiales</taxon>
        <taxon>Sedimenticolaceae</taxon>
        <taxon>Candidatus Thiodiazotropha</taxon>
    </lineage>
</organism>
<dbReference type="Proteomes" id="UP000886674">
    <property type="component" value="Unassembled WGS sequence"/>
</dbReference>
<sequence length="121" mass="13784">RVGSHPKVGLVQQAFIPHAENARGINTTRLCVIEERMDISIAKKYIEALAWLEVPCGQLDTLLLELDEKEREKYKEALGNILRGHFEILMPIINKYPELDPDGEGAEFYNAMRSKYIPSNT</sequence>